<name>A0A1J7I7E7_9PEZI</name>
<sequence>MSSLPITLSGVAVFADLGDPPSNNYRKFTKPLKSIRKATLALTQDVLVITNKYFEISRSPEAEAFLRSCDFYHVGLLRTPFAGAKEKLRPSWAEPLQVVQPGRTIGDFSDEIETDLEVLAARIQGFKANTTKDSWGLGSAATQPRRHGADGITISTPLRAALCVRRAQSEDQRCPHHRARAFIRTQGAGHTPGRPRRRHLEYHGRAARYGIRHRRKGPGPLRRSRDPMGPAPDGQKRHDRRVERATPGGHCANGGLS</sequence>
<dbReference type="AlphaFoldDB" id="A0A1J7I7E7"/>
<organism evidence="2 3">
    <name type="scientific">Coniochaeta ligniaria NRRL 30616</name>
    <dbReference type="NCBI Taxonomy" id="1408157"/>
    <lineage>
        <taxon>Eukaryota</taxon>
        <taxon>Fungi</taxon>
        <taxon>Dikarya</taxon>
        <taxon>Ascomycota</taxon>
        <taxon>Pezizomycotina</taxon>
        <taxon>Sordariomycetes</taxon>
        <taxon>Sordariomycetidae</taxon>
        <taxon>Coniochaetales</taxon>
        <taxon>Coniochaetaceae</taxon>
        <taxon>Coniochaeta</taxon>
    </lineage>
</organism>
<evidence type="ECO:0000313" key="2">
    <source>
        <dbReference type="EMBL" id="OIW23291.1"/>
    </source>
</evidence>
<gene>
    <name evidence="2" type="ORF">CONLIGDRAFT_693912</name>
</gene>
<evidence type="ECO:0000313" key="3">
    <source>
        <dbReference type="Proteomes" id="UP000182658"/>
    </source>
</evidence>
<proteinExistence type="predicted"/>
<accession>A0A1J7I7E7</accession>
<dbReference type="InParanoid" id="A0A1J7I7E7"/>
<dbReference type="Proteomes" id="UP000182658">
    <property type="component" value="Unassembled WGS sequence"/>
</dbReference>
<reference evidence="2 3" key="1">
    <citation type="submission" date="2016-10" db="EMBL/GenBank/DDBJ databases">
        <title>Draft genome sequence of Coniochaeta ligniaria NRRL30616, a lignocellulolytic fungus for bioabatement of inhibitors in plant biomass hydrolysates.</title>
        <authorList>
            <consortium name="DOE Joint Genome Institute"/>
            <person name="Jimenez D.J."/>
            <person name="Hector R.E."/>
            <person name="Riley R."/>
            <person name="Sun H."/>
            <person name="Grigoriev I.V."/>
            <person name="Van Elsas J.D."/>
            <person name="Nichols N.N."/>
        </authorList>
    </citation>
    <scope>NUCLEOTIDE SEQUENCE [LARGE SCALE GENOMIC DNA]</scope>
    <source>
        <strain evidence="2 3">NRRL 30616</strain>
    </source>
</reference>
<feature type="compositionally biased region" description="Basic and acidic residues" evidence="1">
    <location>
        <begin position="234"/>
        <end position="244"/>
    </location>
</feature>
<evidence type="ECO:0000256" key="1">
    <source>
        <dbReference type="SAM" id="MobiDB-lite"/>
    </source>
</evidence>
<protein>
    <submittedName>
        <fullName evidence="2">Uncharacterized protein</fullName>
    </submittedName>
</protein>
<dbReference type="EMBL" id="KV875107">
    <property type="protein sequence ID" value="OIW23291.1"/>
    <property type="molecule type" value="Genomic_DNA"/>
</dbReference>
<feature type="region of interest" description="Disordered" evidence="1">
    <location>
        <begin position="208"/>
        <end position="257"/>
    </location>
</feature>
<keyword evidence="3" id="KW-1185">Reference proteome</keyword>